<dbReference type="EMBL" id="AP022570">
    <property type="protein sequence ID" value="BBX53624.1"/>
    <property type="molecule type" value="Genomic_DNA"/>
</dbReference>
<dbReference type="Proteomes" id="UP000466785">
    <property type="component" value="Chromosome"/>
</dbReference>
<dbReference type="PANTHER" id="PTHR24320">
    <property type="entry name" value="RETINOL DEHYDROGENASE"/>
    <property type="match status" value="1"/>
</dbReference>
<evidence type="ECO:0000256" key="1">
    <source>
        <dbReference type="ARBA" id="ARBA00006484"/>
    </source>
</evidence>
<sequence>MGGDRTAPPGGTAGGSCDPRLMTATPTALDVVDGVDLTGKTCVVTGASSGLGRESTRALAAAGAHVILAARNADDVADTLTWVRTSVPAAQLSSVHLDLTSLASVTAAAAAIQDLTPAVHVLMNNAGVMFTPFGRTVDGFETQFGTNHLGHFELTRALLPVLLAADGARVVVLSSEGHRMGDVDVTDLHWEHRPYDKFAAYGASKTANVLHAVELDRRLRDSGVRAFAVHPGIVATSLARHMTAEDFESLNRVPRTGRNKPARRLDVTKDFTTPDRGAATQVWAAVSSDLDDAGGVYLSDCQIASAAPYAVDEARALELWELSEQICISGRPSLGSTV</sequence>
<dbReference type="Pfam" id="PF00106">
    <property type="entry name" value="adh_short"/>
    <property type="match status" value="1"/>
</dbReference>
<name>A0A6N4VG76_9MYCO</name>
<evidence type="ECO:0000313" key="4">
    <source>
        <dbReference type="Proteomes" id="UP000466785"/>
    </source>
</evidence>
<dbReference type="SUPFAM" id="SSF51735">
    <property type="entry name" value="NAD(P)-binding Rossmann-fold domains"/>
    <property type="match status" value="1"/>
</dbReference>
<dbReference type="InterPro" id="IPR002347">
    <property type="entry name" value="SDR_fam"/>
</dbReference>
<comment type="similarity">
    <text evidence="1">Belongs to the short-chain dehydrogenases/reductases (SDR) family.</text>
</comment>
<proteinExistence type="inferred from homology"/>
<accession>A0A6N4VG76</accession>
<dbReference type="PANTHER" id="PTHR24320:SF283">
    <property type="entry name" value="RETINOL DEHYDROGENASE 11"/>
    <property type="match status" value="1"/>
</dbReference>
<protein>
    <submittedName>
        <fullName evidence="3">Oxidoreductase</fullName>
    </submittedName>
</protein>
<dbReference type="PROSITE" id="PS51257">
    <property type="entry name" value="PROKAR_LIPOPROTEIN"/>
    <property type="match status" value="1"/>
</dbReference>
<dbReference type="PRINTS" id="PR00081">
    <property type="entry name" value="GDHRDH"/>
</dbReference>
<dbReference type="KEGG" id="mpof:MPOR_46500"/>
<evidence type="ECO:0000313" key="3">
    <source>
        <dbReference type="EMBL" id="BBX53624.1"/>
    </source>
</evidence>
<keyword evidence="2" id="KW-0560">Oxidoreductase</keyword>
<gene>
    <name evidence="3" type="ORF">MPOR_46500</name>
</gene>
<reference evidence="3 4" key="1">
    <citation type="journal article" date="2019" name="Emerg. Microbes Infect.">
        <title>Comprehensive subspecies identification of 175 nontuberculous mycobacteria species based on 7547 genomic profiles.</title>
        <authorList>
            <person name="Matsumoto Y."/>
            <person name="Kinjo T."/>
            <person name="Motooka D."/>
            <person name="Nabeya D."/>
            <person name="Jung N."/>
            <person name="Uechi K."/>
            <person name="Horii T."/>
            <person name="Iida T."/>
            <person name="Fujita J."/>
            <person name="Nakamura S."/>
        </authorList>
    </citation>
    <scope>NUCLEOTIDE SEQUENCE [LARGE SCALE GENOMIC DNA]</scope>
    <source>
        <strain evidence="3 4">JCM 12603</strain>
    </source>
</reference>
<dbReference type="AlphaFoldDB" id="A0A6N4VG76"/>
<dbReference type="InterPro" id="IPR036291">
    <property type="entry name" value="NAD(P)-bd_dom_sf"/>
</dbReference>
<organism evidence="3 4">
    <name type="scientific">Mycolicibacterium poriferae</name>
    <dbReference type="NCBI Taxonomy" id="39694"/>
    <lineage>
        <taxon>Bacteria</taxon>
        <taxon>Bacillati</taxon>
        <taxon>Actinomycetota</taxon>
        <taxon>Actinomycetes</taxon>
        <taxon>Mycobacteriales</taxon>
        <taxon>Mycobacteriaceae</taxon>
        <taxon>Mycolicibacterium</taxon>
    </lineage>
</organism>
<evidence type="ECO:0000256" key="2">
    <source>
        <dbReference type="ARBA" id="ARBA00023002"/>
    </source>
</evidence>
<dbReference type="GO" id="GO:0016491">
    <property type="term" value="F:oxidoreductase activity"/>
    <property type="evidence" value="ECO:0007669"/>
    <property type="project" value="UniProtKB-KW"/>
</dbReference>
<dbReference type="CDD" id="cd05327">
    <property type="entry name" value="retinol-DH_like_SDR_c_like"/>
    <property type="match status" value="1"/>
</dbReference>
<keyword evidence="4" id="KW-1185">Reference proteome</keyword>
<dbReference type="Gene3D" id="3.40.50.720">
    <property type="entry name" value="NAD(P)-binding Rossmann-like Domain"/>
    <property type="match status" value="1"/>
</dbReference>